<dbReference type="Proteomes" id="UP000320390">
    <property type="component" value="Chromosome"/>
</dbReference>
<dbReference type="SMART" id="SM00028">
    <property type="entry name" value="TPR"/>
    <property type="match status" value="2"/>
</dbReference>
<dbReference type="AlphaFoldDB" id="A0A518F0L9"/>
<dbReference type="Pfam" id="PF13432">
    <property type="entry name" value="TPR_16"/>
    <property type="match status" value="1"/>
</dbReference>
<dbReference type="Pfam" id="PF13181">
    <property type="entry name" value="TPR_8"/>
    <property type="match status" value="1"/>
</dbReference>
<sequence length="377" mass="41420">MKRFLFGTLLFVAIGVAAVILWMRSGGGTIVELSDEQMEVARASGAASQEITVDSQASGEAPLPTLDELKQIASRERMNEIASRIRSERSGAGAEERALLTVLLSEVERLSGDVESAYALAREGAEALPENSRARHMLAKAILARILTKAEDGNVGALFAMLGEVKSYKAEVNAAVELDPGNVDARVGQILAMLIPGLGNRKRAEELIEELAPFDELRRDYWRAQLIAVDDKRLPEAIEAFDALVKKYPGDPDMLLSLGELYLKQESWEKAIAPLDQLKDEPKTPFYYRGLYQGAKARVHLEGREEEALARLSEFEAANPVGEPMPTMDAVKFEKGRLLTKMGRRAEAVATLEEALELKPDDMKLKKALEEARSAGE</sequence>
<proteinExistence type="predicted"/>
<name>A0A518F0L9_9BACT</name>
<evidence type="ECO:0000313" key="3">
    <source>
        <dbReference type="Proteomes" id="UP000320390"/>
    </source>
</evidence>
<evidence type="ECO:0000256" key="1">
    <source>
        <dbReference type="PROSITE-ProRule" id="PRU00339"/>
    </source>
</evidence>
<reference evidence="2 3" key="1">
    <citation type="submission" date="2019-02" db="EMBL/GenBank/DDBJ databases">
        <title>Deep-cultivation of Planctomycetes and their phenomic and genomic characterization uncovers novel biology.</title>
        <authorList>
            <person name="Wiegand S."/>
            <person name="Jogler M."/>
            <person name="Boedeker C."/>
            <person name="Pinto D."/>
            <person name="Vollmers J."/>
            <person name="Rivas-Marin E."/>
            <person name="Kohn T."/>
            <person name="Peeters S.H."/>
            <person name="Heuer A."/>
            <person name="Rast P."/>
            <person name="Oberbeckmann S."/>
            <person name="Bunk B."/>
            <person name="Jeske O."/>
            <person name="Meyerdierks A."/>
            <person name="Storesund J.E."/>
            <person name="Kallscheuer N."/>
            <person name="Luecker S."/>
            <person name="Lage O.M."/>
            <person name="Pohl T."/>
            <person name="Merkel B.J."/>
            <person name="Hornburger P."/>
            <person name="Mueller R.-W."/>
            <person name="Bruemmer F."/>
            <person name="Labrenz M."/>
            <person name="Spormann A.M."/>
            <person name="Op den Camp H."/>
            <person name="Overmann J."/>
            <person name="Amann R."/>
            <person name="Jetten M.S.M."/>
            <person name="Mascher T."/>
            <person name="Medema M.H."/>
            <person name="Devos D.P."/>
            <person name="Kaster A.-K."/>
            <person name="Ovreas L."/>
            <person name="Rohde M."/>
            <person name="Galperin M.Y."/>
            <person name="Jogler C."/>
        </authorList>
    </citation>
    <scope>NUCLEOTIDE SEQUENCE [LARGE SCALE GENOMIC DNA]</scope>
    <source>
        <strain evidence="2 3">Poly30</strain>
    </source>
</reference>
<dbReference type="InterPro" id="IPR011990">
    <property type="entry name" value="TPR-like_helical_dom_sf"/>
</dbReference>
<feature type="repeat" description="TPR" evidence="1">
    <location>
        <begin position="329"/>
        <end position="362"/>
    </location>
</feature>
<keyword evidence="1" id="KW-0802">TPR repeat</keyword>
<dbReference type="RefSeq" id="WP_145205065.1">
    <property type="nucleotide sequence ID" value="NZ_CP036434.1"/>
</dbReference>
<dbReference type="PROSITE" id="PS50005">
    <property type="entry name" value="TPR"/>
    <property type="match status" value="1"/>
</dbReference>
<dbReference type="EMBL" id="CP036434">
    <property type="protein sequence ID" value="QDV09882.1"/>
    <property type="molecule type" value="Genomic_DNA"/>
</dbReference>
<dbReference type="InterPro" id="IPR019734">
    <property type="entry name" value="TPR_rpt"/>
</dbReference>
<accession>A0A518F0L9</accession>
<gene>
    <name evidence="2" type="ORF">Poly30_54430</name>
</gene>
<organism evidence="2 3">
    <name type="scientific">Saltatorellus ferox</name>
    <dbReference type="NCBI Taxonomy" id="2528018"/>
    <lineage>
        <taxon>Bacteria</taxon>
        <taxon>Pseudomonadati</taxon>
        <taxon>Planctomycetota</taxon>
        <taxon>Planctomycetia</taxon>
        <taxon>Planctomycetia incertae sedis</taxon>
        <taxon>Saltatorellus</taxon>
    </lineage>
</organism>
<keyword evidence="3" id="KW-1185">Reference proteome</keyword>
<protein>
    <submittedName>
        <fullName evidence="2">Tetratricopeptide repeat protein</fullName>
    </submittedName>
</protein>
<dbReference type="OrthoDB" id="9777890at2"/>
<evidence type="ECO:0000313" key="2">
    <source>
        <dbReference type="EMBL" id="QDV09882.1"/>
    </source>
</evidence>
<dbReference type="Gene3D" id="1.25.40.10">
    <property type="entry name" value="Tetratricopeptide repeat domain"/>
    <property type="match status" value="1"/>
</dbReference>
<dbReference type="SUPFAM" id="SSF48452">
    <property type="entry name" value="TPR-like"/>
    <property type="match status" value="1"/>
</dbReference>